<reference evidence="11" key="1">
    <citation type="journal article" date="2014" name="Int. J. Syst. Evol. Microbiol.">
        <title>Complete genome sequence of Corynebacterium casei LMG S-19264T (=DSM 44701T), isolated from a smear-ripened cheese.</title>
        <authorList>
            <consortium name="US DOE Joint Genome Institute (JGI-PGF)"/>
            <person name="Walter F."/>
            <person name="Albersmeier A."/>
            <person name="Kalinowski J."/>
            <person name="Ruckert C."/>
        </authorList>
    </citation>
    <scope>NUCLEOTIDE SEQUENCE</scope>
    <source>
        <strain evidence="11">CGMCC 1.15880</strain>
    </source>
</reference>
<dbReference type="PANTHER" id="PTHR43197">
    <property type="entry name" value="UTP--GLUCOSE-1-PHOSPHATE URIDYLYLTRANSFERASE"/>
    <property type="match status" value="1"/>
</dbReference>
<name>A0A916QXD6_9RHOB</name>
<dbReference type="CDD" id="cd02541">
    <property type="entry name" value="UGPase_prokaryotic"/>
    <property type="match status" value="1"/>
</dbReference>
<evidence type="ECO:0000313" key="11">
    <source>
        <dbReference type="EMBL" id="GGA18884.1"/>
    </source>
</evidence>
<evidence type="ECO:0000256" key="4">
    <source>
        <dbReference type="ARBA" id="ARBA00022679"/>
    </source>
</evidence>
<accession>A0A916QXD6</accession>
<feature type="domain" description="Nucleotidyl transferase" evidence="10">
    <location>
        <begin position="2"/>
        <end position="236"/>
    </location>
</feature>
<evidence type="ECO:0000256" key="7">
    <source>
        <dbReference type="ARBA" id="ARBA00031959"/>
    </source>
</evidence>
<comment type="catalytic activity">
    <reaction evidence="9">
        <text>alpha-D-glucose 1-phosphate + UTP + H(+) = UDP-alpha-D-glucose + diphosphate</text>
        <dbReference type="Rhea" id="RHEA:19889"/>
        <dbReference type="ChEBI" id="CHEBI:15378"/>
        <dbReference type="ChEBI" id="CHEBI:33019"/>
        <dbReference type="ChEBI" id="CHEBI:46398"/>
        <dbReference type="ChEBI" id="CHEBI:58601"/>
        <dbReference type="ChEBI" id="CHEBI:58885"/>
        <dbReference type="EC" id="2.7.7.9"/>
    </reaction>
</comment>
<reference evidence="11" key="2">
    <citation type="submission" date="2020-09" db="EMBL/GenBank/DDBJ databases">
        <authorList>
            <person name="Sun Q."/>
            <person name="Zhou Y."/>
        </authorList>
    </citation>
    <scope>NUCLEOTIDE SEQUENCE</scope>
    <source>
        <strain evidence="11">CGMCC 1.15880</strain>
    </source>
</reference>
<evidence type="ECO:0000256" key="6">
    <source>
        <dbReference type="ARBA" id="ARBA00031455"/>
    </source>
</evidence>
<protein>
    <recommendedName>
        <fullName evidence="3">UTP--glucose-1-phosphate uridylyltransferase</fullName>
        <ecNumber evidence="2">2.7.7.9</ecNumber>
    </recommendedName>
    <alternativeName>
        <fullName evidence="6">Alpha-D-glucosyl-1-phosphate uridylyltransferase</fullName>
    </alternativeName>
    <alternativeName>
        <fullName evidence="7">UDP-glucose pyrophosphorylase</fullName>
    </alternativeName>
    <alternativeName>
        <fullName evidence="8">Uridine diphosphoglucose pyrophosphorylase</fullName>
    </alternativeName>
</protein>
<keyword evidence="4" id="KW-0808">Transferase</keyword>
<dbReference type="InterPro" id="IPR005835">
    <property type="entry name" value="NTP_transferase_dom"/>
</dbReference>
<gene>
    <name evidence="11" type="primary">galU</name>
    <name evidence="11" type="ORF">GCM10011498_19570</name>
</gene>
<dbReference type="PANTHER" id="PTHR43197:SF1">
    <property type="entry name" value="UTP--GLUCOSE-1-PHOSPHATE URIDYLYLTRANSFERASE"/>
    <property type="match status" value="1"/>
</dbReference>
<dbReference type="GO" id="GO:0006011">
    <property type="term" value="P:UDP-alpha-D-glucose metabolic process"/>
    <property type="evidence" value="ECO:0007669"/>
    <property type="project" value="InterPro"/>
</dbReference>
<keyword evidence="5 11" id="KW-0548">Nucleotidyltransferase</keyword>
<comment type="similarity">
    <text evidence="1">Belongs to the UDPGP type 2 family.</text>
</comment>
<dbReference type="EMBL" id="BMKA01000002">
    <property type="protein sequence ID" value="GGA18884.1"/>
    <property type="molecule type" value="Genomic_DNA"/>
</dbReference>
<evidence type="ECO:0000256" key="1">
    <source>
        <dbReference type="ARBA" id="ARBA00006890"/>
    </source>
</evidence>
<evidence type="ECO:0000256" key="2">
    <source>
        <dbReference type="ARBA" id="ARBA00012415"/>
    </source>
</evidence>
<sequence>MVDKPLIQYAIDEARDAGIEEFIFVTSRGKGALEDYFDGAPQLEQALRAKNKSKLLDTLMKSTMDSGEIAYVRQREALGLGHAVWCARRLIGDEPFAVILTDDVIASERPVLQQMVEAHEKTGGNIVAAMEVAPSKASAYGLLDINEDMGSLVSVKGMVEKPEPEDAPSNLAVIGRYILTPEIMQNLDTQERGAGGEIQLTDAIAKEISNSDNVFGFRFEGTRYDCGSKAGFLQATVAFGLARGDLSQEFLDYLIETVECRRAAQ</sequence>
<dbReference type="InterPro" id="IPR005771">
    <property type="entry name" value="GalU_uridylyltTrfase_bac/arc"/>
</dbReference>
<proteinExistence type="inferred from homology"/>
<dbReference type="InterPro" id="IPR029044">
    <property type="entry name" value="Nucleotide-diphossugar_trans"/>
</dbReference>
<dbReference type="AlphaFoldDB" id="A0A916QXD6"/>
<evidence type="ECO:0000259" key="10">
    <source>
        <dbReference type="Pfam" id="PF00483"/>
    </source>
</evidence>
<dbReference type="SUPFAM" id="SSF53448">
    <property type="entry name" value="Nucleotide-diphospho-sugar transferases"/>
    <property type="match status" value="1"/>
</dbReference>
<dbReference type="EC" id="2.7.7.9" evidence="2"/>
<dbReference type="Proteomes" id="UP000628017">
    <property type="component" value="Unassembled WGS sequence"/>
</dbReference>
<evidence type="ECO:0000256" key="9">
    <source>
        <dbReference type="ARBA" id="ARBA00048128"/>
    </source>
</evidence>
<dbReference type="Gene3D" id="3.90.550.10">
    <property type="entry name" value="Spore Coat Polysaccharide Biosynthesis Protein SpsA, Chain A"/>
    <property type="match status" value="1"/>
</dbReference>
<evidence type="ECO:0000256" key="3">
    <source>
        <dbReference type="ARBA" id="ARBA00019048"/>
    </source>
</evidence>
<comment type="caution">
    <text evidence="11">The sequence shown here is derived from an EMBL/GenBank/DDBJ whole genome shotgun (WGS) entry which is preliminary data.</text>
</comment>
<evidence type="ECO:0000256" key="5">
    <source>
        <dbReference type="ARBA" id="ARBA00022695"/>
    </source>
</evidence>
<dbReference type="Pfam" id="PF00483">
    <property type="entry name" value="NTP_transferase"/>
    <property type="match status" value="1"/>
</dbReference>
<evidence type="ECO:0000256" key="8">
    <source>
        <dbReference type="ARBA" id="ARBA00032341"/>
    </source>
</evidence>
<dbReference type="GO" id="GO:0003983">
    <property type="term" value="F:UTP:glucose-1-phosphate uridylyltransferase activity"/>
    <property type="evidence" value="ECO:0007669"/>
    <property type="project" value="UniProtKB-EC"/>
</dbReference>
<keyword evidence="12" id="KW-1185">Reference proteome</keyword>
<organism evidence="11 12">
    <name type="scientific">Neptunicoccus cionae</name>
    <dbReference type="NCBI Taxonomy" id="2035344"/>
    <lineage>
        <taxon>Bacteria</taxon>
        <taxon>Pseudomonadati</taxon>
        <taxon>Pseudomonadota</taxon>
        <taxon>Alphaproteobacteria</taxon>
        <taxon>Rhodobacterales</taxon>
        <taxon>Paracoccaceae</taxon>
        <taxon>Neptunicoccus</taxon>
    </lineage>
</organism>
<evidence type="ECO:0000313" key="12">
    <source>
        <dbReference type="Proteomes" id="UP000628017"/>
    </source>
</evidence>